<dbReference type="Gene3D" id="3.90.1300.10">
    <property type="entry name" value="Amidase signature (AS) domain"/>
    <property type="match status" value="1"/>
</dbReference>
<dbReference type="InterPro" id="IPR020556">
    <property type="entry name" value="Amidase_CS"/>
</dbReference>
<dbReference type="AlphaFoldDB" id="A0A9N9FGN5"/>
<keyword evidence="4" id="KW-1185">Reference proteome</keyword>
<protein>
    <submittedName>
        <fullName evidence="3">17271_t:CDS:1</fullName>
    </submittedName>
</protein>
<feature type="domain" description="Amidase" evidence="2">
    <location>
        <begin position="136"/>
        <end position="541"/>
    </location>
</feature>
<comment type="similarity">
    <text evidence="1">Belongs to the amidase family.</text>
</comment>
<dbReference type="InterPro" id="IPR023631">
    <property type="entry name" value="Amidase_dom"/>
</dbReference>
<proteinExistence type="inferred from homology"/>
<comment type="caution">
    <text evidence="3">The sequence shown here is derived from an EMBL/GenBank/DDBJ whole genome shotgun (WGS) entry which is preliminary data.</text>
</comment>
<dbReference type="Pfam" id="PF01425">
    <property type="entry name" value="Amidase"/>
    <property type="match status" value="1"/>
</dbReference>
<dbReference type="InterPro" id="IPR036928">
    <property type="entry name" value="AS_sf"/>
</dbReference>
<dbReference type="OrthoDB" id="566138at2759"/>
<dbReference type="PROSITE" id="PS00571">
    <property type="entry name" value="AMIDASES"/>
    <property type="match status" value="1"/>
</dbReference>
<dbReference type="InterPro" id="IPR000120">
    <property type="entry name" value="Amidase"/>
</dbReference>
<dbReference type="GO" id="GO:0003824">
    <property type="term" value="F:catalytic activity"/>
    <property type="evidence" value="ECO:0007669"/>
    <property type="project" value="InterPro"/>
</dbReference>
<sequence length="567" mass="62303">MSTNDEDDREVTKRLSAPYLSNVSLRLFTPLVERFSFISSLLFWNSGVGNLRNRTFEDDVTMIPLPLPKELFEIEEEKNVVGLEIFRQGKEKNHSFSEHSSYFSALDFHEAYLSKKLTPLKVCESLILKIQESHSGNSSLDCICMYNQDDIIAQATASTARYEQNLAWGPLDGVPIAVKDEVDVKGYETRAGTKYINLNNPAQKDSFAVKKLKDKGAIIIGKTSMHEIGLDITGNNPNFLTPRNPYNVEHYSGGSSGGSGCVVAAGLCPIAIGCDGGGSIRVPSAFCGIYGLKTTCGRVSATGKCVGGPMASSAEDLAMSYYVMAGKDPEDPKTFHQPSPTLHGLYSTDDLSDLKIGVFSAWNKQVTNPAISEAVKTFTEAFKLRGAEIVEIEIPELEEARLAHVISIGAEHNAAISKYNGNHLLTHPNRILLSVTSNITVSDYMQAQQVRNRAMRNLSKVFSQVNLILTPTTAITAPKIRPSALKYGEVDSLTTSDGMRFMQLSNFTGIPAVSVPAGYDDNQLPIGLHFMAKWYDEATLLRMAKASEEILGSKRKRPDKFWFGNWL</sequence>
<evidence type="ECO:0000256" key="1">
    <source>
        <dbReference type="ARBA" id="ARBA00009199"/>
    </source>
</evidence>
<name>A0A9N9FGN5_9GLOM</name>
<evidence type="ECO:0000313" key="4">
    <source>
        <dbReference type="Proteomes" id="UP000789342"/>
    </source>
</evidence>
<dbReference type="EMBL" id="CAJVPV010002628">
    <property type="protein sequence ID" value="CAG8531783.1"/>
    <property type="molecule type" value="Genomic_DNA"/>
</dbReference>
<dbReference type="PANTHER" id="PTHR11895">
    <property type="entry name" value="TRANSAMIDASE"/>
    <property type="match status" value="1"/>
</dbReference>
<evidence type="ECO:0000259" key="2">
    <source>
        <dbReference type="Pfam" id="PF01425"/>
    </source>
</evidence>
<gene>
    <name evidence="3" type="ORF">AMORRO_LOCUS4706</name>
</gene>
<dbReference type="PANTHER" id="PTHR11895:SF67">
    <property type="entry name" value="AMIDASE DOMAIN-CONTAINING PROTEIN"/>
    <property type="match status" value="1"/>
</dbReference>
<accession>A0A9N9FGN5</accession>
<dbReference type="Proteomes" id="UP000789342">
    <property type="component" value="Unassembled WGS sequence"/>
</dbReference>
<reference evidence="3" key="1">
    <citation type="submission" date="2021-06" db="EMBL/GenBank/DDBJ databases">
        <authorList>
            <person name="Kallberg Y."/>
            <person name="Tangrot J."/>
            <person name="Rosling A."/>
        </authorList>
    </citation>
    <scope>NUCLEOTIDE SEQUENCE</scope>
    <source>
        <strain evidence="3">CL551</strain>
    </source>
</reference>
<dbReference type="SUPFAM" id="SSF75304">
    <property type="entry name" value="Amidase signature (AS) enzymes"/>
    <property type="match status" value="1"/>
</dbReference>
<organism evidence="3 4">
    <name type="scientific">Acaulospora morrowiae</name>
    <dbReference type="NCBI Taxonomy" id="94023"/>
    <lineage>
        <taxon>Eukaryota</taxon>
        <taxon>Fungi</taxon>
        <taxon>Fungi incertae sedis</taxon>
        <taxon>Mucoromycota</taxon>
        <taxon>Glomeromycotina</taxon>
        <taxon>Glomeromycetes</taxon>
        <taxon>Diversisporales</taxon>
        <taxon>Acaulosporaceae</taxon>
        <taxon>Acaulospora</taxon>
    </lineage>
</organism>
<evidence type="ECO:0000313" key="3">
    <source>
        <dbReference type="EMBL" id="CAG8531783.1"/>
    </source>
</evidence>